<sequence length="189" mass="22204">MGNGSQWRWLWQLHIPHRCKIFLWLALNERLPTSVPHIADFAFSPCPFCHGHETLLHVLRDCPRATTVWVHLVAPQHQRAFFSSSLWNWIFAYLQHPWSRAHSHDEDAVLFTATLWLLWKDRKSWVCDGRSFSSERAIHRVATLADDYGRVVAVEHSSPTTVVRYVSWCFYWNQPPSQLHLRSIVSPKL</sequence>
<protein>
    <recommendedName>
        <fullName evidence="2">Reverse transcriptase zinc-binding domain-containing protein</fullName>
    </recommendedName>
</protein>
<proteinExistence type="predicted"/>
<evidence type="ECO:0000313" key="4">
    <source>
        <dbReference type="Proteomes" id="UP001374584"/>
    </source>
</evidence>
<organism evidence="3 4">
    <name type="scientific">Phaseolus coccineus</name>
    <name type="common">Scarlet runner bean</name>
    <name type="synonym">Phaseolus multiflorus</name>
    <dbReference type="NCBI Taxonomy" id="3886"/>
    <lineage>
        <taxon>Eukaryota</taxon>
        <taxon>Viridiplantae</taxon>
        <taxon>Streptophyta</taxon>
        <taxon>Embryophyta</taxon>
        <taxon>Tracheophyta</taxon>
        <taxon>Spermatophyta</taxon>
        <taxon>Magnoliopsida</taxon>
        <taxon>eudicotyledons</taxon>
        <taxon>Gunneridae</taxon>
        <taxon>Pentapetalae</taxon>
        <taxon>rosids</taxon>
        <taxon>fabids</taxon>
        <taxon>Fabales</taxon>
        <taxon>Fabaceae</taxon>
        <taxon>Papilionoideae</taxon>
        <taxon>50 kb inversion clade</taxon>
        <taxon>NPAAA clade</taxon>
        <taxon>indigoferoid/millettioid clade</taxon>
        <taxon>Phaseoleae</taxon>
        <taxon>Phaseolus</taxon>
    </lineage>
</organism>
<dbReference type="AlphaFoldDB" id="A0AAN9QUB2"/>
<keyword evidence="1" id="KW-0732">Signal</keyword>
<evidence type="ECO:0000256" key="1">
    <source>
        <dbReference type="SAM" id="SignalP"/>
    </source>
</evidence>
<accession>A0AAN9QUB2</accession>
<gene>
    <name evidence="3" type="ORF">VNO80_21738</name>
</gene>
<feature type="domain" description="Reverse transcriptase zinc-binding" evidence="2">
    <location>
        <begin position="6"/>
        <end position="69"/>
    </location>
</feature>
<dbReference type="Pfam" id="PF13966">
    <property type="entry name" value="zf-RVT"/>
    <property type="match status" value="1"/>
</dbReference>
<keyword evidence="4" id="KW-1185">Reference proteome</keyword>
<reference evidence="3 4" key="1">
    <citation type="submission" date="2024-01" db="EMBL/GenBank/DDBJ databases">
        <title>The genomes of 5 underutilized Papilionoideae crops provide insights into root nodulation and disease resistanc.</title>
        <authorList>
            <person name="Jiang F."/>
        </authorList>
    </citation>
    <scope>NUCLEOTIDE SEQUENCE [LARGE SCALE GENOMIC DNA]</scope>
    <source>
        <strain evidence="3">JINMINGXINNONG_FW02</strain>
        <tissue evidence="3">Leaves</tissue>
    </source>
</reference>
<evidence type="ECO:0000313" key="3">
    <source>
        <dbReference type="EMBL" id="KAK7347211.1"/>
    </source>
</evidence>
<dbReference type="Proteomes" id="UP001374584">
    <property type="component" value="Unassembled WGS sequence"/>
</dbReference>
<feature type="signal peptide" evidence="1">
    <location>
        <begin position="1"/>
        <end position="21"/>
    </location>
</feature>
<feature type="chain" id="PRO_5042927505" description="Reverse transcriptase zinc-binding domain-containing protein" evidence="1">
    <location>
        <begin position="22"/>
        <end position="189"/>
    </location>
</feature>
<evidence type="ECO:0000259" key="2">
    <source>
        <dbReference type="Pfam" id="PF13966"/>
    </source>
</evidence>
<dbReference type="EMBL" id="JAYMYR010000008">
    <property type="protein sequence ID" value="KAK7347211.1"/>
    <property type="molecule type" value="Genomic_DNA"/>
</dbReference>
<name>A0AAN9QUB2_PHACN</name>
<comment type="caution">
    <text evidence="3">The sequence shown here is derived from an EMBL/GenBank/DDBJ whole genome shotgun (WGS) entry which is preliminary data.</text>
</comment>
<dbReference type="InterPro" id="IPR026960">
    <property type="entry name" value="RVT-Znf"/>
</dbReference>